<dbReference type="InterPro" id="IPR051687">
    <property type="entry name" value="Peroxisomal_Beta-Oxidation"/>
</dbReference>
<dbReference type="Gene3D" id="3.40.50.720">
    <property type="entry name" value="NAD(P)-binding Rossmann-like Domain"/>
    <property type="match status" value="1"/>
</dbReference>
<keyword evidence="4" id="KW-0560">Oxidoreductase</keyword>
<name>A0A5E7V0X7_PSEFL</name>
<dbReference type="InterPro" id="IPR057326">
    <property type="entry name" value="KR_dom"/>
</dbReference>
<organism evidence="4 5">
    <name type="scientific">Pseudomonas fluorescens</name>
    <dbReference type="NCBI Taxonomy" id="294"/>
    <lineage>
        <taxon>Bacteria</taxon>
        <taxon>Pseudomonadati</taxon>
        <taxon>Pseudomonadota</taxon>
        <taxon>Gammaproteobacteria</taxon>
        <taxon>Pseudomonadales</taxon>
        <taxon>Pseudomonadaceae</taxon>
        <taxon>Pseudomonas</taxon>
    </lineage>
</organism>
<dbReference type="EC" id="1.3.1.87" evidence="4"/>
<dbReference type="OrthoDB" id="9804774at2"/>
<gene>
    <name evidence="4" type="primary">hcaB_3</name>
    <name evidence="4" type="ORF">PS928_04251</name>
</gene>
<dbReference type="EMBL" id="CABVJF010000017">
    <property type="protein sequence ID" value="VVQ15348.1"/>
    <property type="molecule type" value="Genomic_DNA"/>
</dbReference>
<dbReference type="Pfam" id="PF00106">
    <property type="entry name" value="adh_short"/>
    <property type="match status" value="1"/>
</dbReference>
<dbReference type="InterPro" id="IPR036291">
    <property type="entry name" value="NAD(P)-bd_dom_sf"/>
</dbReference>
<dbReference type="PROSITE" id="PS00061">
    <property type="entry name" value="ADH_SHORT"/>
    <property type="match status" value="1"/>
</dbReference>
<feature type="domain" description="Ketoreductase" evidence="3">
    <location>
        <begin position="12"/>
        <end position="205"/>
    </location>
</feature>
<dbReference type="GO" id="GO:0018498">
    <property type="term" value="F:2,3-dihydroxy-2,3-dihydro-phenylpropionate dehydrogenase activity"/>
    <property type="evidence" value="ECO:0007669"/>
    <property type="project" value="UniProtKB-EC"/>
</dbReference>
<dbReference type="FunFam" id="3.40.50.720:FF:000084">
    <property type="entry name" value="Short-chain dehydrogenase reductase"/>
    <property type="match status" value="1"/>
</dbReference>
<dbReference type="Proteomes" id="UP000381378">
    <property type="component" value="Unassembled WGS sequence"/>
</dbReference>
<sequence>MSEINSTLLAGKVALVTGAGRGIGRSIALALAEAGAKVVVNDLGVSLEGGSTDESPAESVVNEIRAMGGEAIADQHSVADFDQAQAMVDSACEQLGGIDIVVNNAGNLRDVIFHRMSEEEFDAVIAVHLKGSFNVSRAAAPRFKEQGSGAFIHMTSTSGLVGNFGQANYCAAKLGMVGLSKAIALDMQRFGVRSNAIAPFAWTRMVSSIPDETPEQKRRVDGLKKLIPEKIAPFVVALGSDAAKNISGQIFGVRNNEIYLFSQPRPIRTAHTSEGWTPDTIIERVFPMFENDFYELHRSGDVFTWDPV</sequence>
<evidence type="ECO:0000259" key="3">
    <source>
        <dbReference type="SMART" id="SM00822"/>
    </source>
</evidence>
<dbReference type="PRINTS" id="PR00081">
    <property type="entry name" value="GDHRDH"/>
</dbReference>
<evidence type="ECO:0000256" key="2">
    <source>
        <dbReference type="RuleBase" id="RU000363"/>
    </source>
</evidence>
<dbReference type="PANTHER" id="PTHR45024">
    <property type="entry name" value="DEHYDROGENASES, SHORT CHAIN"/>
    <property type="match status" value="1"/>
</dbReference>
<dbReference type="InterPro" id="IPR002347">
    <property type="entry name" value="SDR_fam"/>
</dbReference>
<reference evidence="4 5" key="1">
    <citation type="submission" date="2019-09" db="EMBL/GenBank/DDBJ databases">
        <authorList>
            <person name="Chandra G."/>
            <person name="Truman W A."/>
        </authorList>
    </citation>
    <scope>NUCLEOTIDE SEQUENCE [LARGE SCALE GENOMIC DNA]</scope>
    <source>
        <strain evidence="4">PS928</strain>
    </source>
</reference>
<protein>
    <submittedName>
        <fullName evidence="4">3-phenylpropionate-dihydrodiol/cinnamic acid-dihydrodiol dehydrogenase</fullName>
        <ecNumber evidence="4">1.3.1.87</ecNumber>
    </submittedName>
</protein>
<dbReference type="AlphaFoldDB" id="A0A5E7V0X7"/>
<dbReference type="InterPro" id="IPR020904">
    <property type="entry name" value="Sc_DH/Rdtase_CS"/>
</dbReference>
<evidence type="ECO:0000256" key="1">
    <source>
        <dbReference type="ARBA" id="ARBA00006484"/>
    </source>
</evidence>
<dbReference type="PRINTS" id="PR00080">
    <property type="entry name" value="SDRFAMILY"/>
</dbReference>
<dbReference type="SMART" id="SM00822">
    <property type="entry name" value="PKS_KR"/>
    <property type="match status" value="1"/>
</dbReference>
<accession>A0A5E7V0X7</accession>
<proteinExistence type="inferred from homology"/>
<evidence type="ECO:0000313" key="5">
    <source>
        <dbReference type="Proteomes" id="UP000381378"/>
    </source>
</evidence>
<evidence type="ECO:0000313" key="4">
    <source>
        <dbReference type="EMBL" id="VVQ15348.1"/>
    </source>
</evidence>
<dbReference type="SUPFAM" id="SSF51735">
    <property type="entry name" value="NAD(P)-binding Rossmann-fold domains"/>
    <property type="match status" value="1"/>
</dbReference>
<dbReference type="PANTHER" id="PTHR45024:SF3">
    <property type="entry name" value="BLL2957 PROTEIN"/>
    <property type="match status" value="1"/>
</dbReference>
<comment type="similarity">
    <text evidence="1 2">Belongs to the short-chain dehydrogenases/reductases (SDR) family.</text>
</comment>